<keyword evidence="2" id="KW-1185">Reference proteome</keyword>
<dbReference type="AlphaFoldDB" id="A0A8X6NWX5"/>
<name>A0A8X6NWX5_NEPPI</name>
<evidence type="ECO:0000313" key="2">
    <source>
        <dbReference type="Proteomes" id="UP000887013"/>
    </source>
</evidence>
<sequence>MRLRLSNGHMGVSSPSPLHLSRHWSNVILHNFPITKVMSSGIKIRILVHIGPGYGATIVEKHLDFHEANVRTLKEMKQNYSLTQDKC</sequence>
<organism evidence="1 2">
    <name type="scientific">Nephila pilipes</name>
    <name type="common">Giant wood spider</name>
    <name type="synonym">Nephila maculata</name>
    <dbReference type="NCBI Taxonomy" id="299642"/>
    <lineage>
        <taxon>Eukaryota</taxon>
        <taxon>Metazoa</taxon>
        <taxon>Ecdysozoa</taxon>
        <taxon>Arthropoda</taxon>
        <taxon>Chelicerata</taxon>
        <taxon>Arachnida</taxon>
        <taxon>Araneae</taxon>
        <taxon>Araneomorphae</taxon>
        <taxon>Entelegynae</taxon>
        <taxon>Araneoidea</taxon>
        <taxon>Nephilidae</taxon>
        <taxon>Nephila</taxon>
    </lineage>
</organism>
<proteinExistence type="predicted"/>
<dbReference type="Proteomes" id="UP000887013">
    <property type="component" value="Unassembled WGS sequence"/>
</dbReference>
<accession>A0A8X6NWX5</accession>
<protein>
    <submittedName>
        <fullName evidence="1">Uncharacterized protein</fullName>
    </submittedName>
</protein>
<dbReference type="EMBL" id="BMAW01013967">
    <property type="protein sequence ID" value="GFT36614.1"/>
    <property type="molecule type" value="Genomic_DNA"/>
</dbReference>
<gene>
    <name evidence="1" type="ORF">NPIL_141201</name>
</gene>
<evidence type="ECO:0000313" key="1">
    <source>
        <dbReference type="EMBL" id="GFT36614.1"/>
    </source>
</evidence>
<comment type="caution">
    <text evidence="1">The sequence shown here is derived from an EMBL/GenBank/DDBJ whole genome shotgun (WGS) entry which is preliminary data.</text>
</comment>
<reference evidence="1" key="1">
    <citation type="submission" date="2020-08" db="EMBL/GenBank/DDBJ databases">
        <title>Multicomponent nature underlies the extraordinary mechanical properties of spider dragline silk.</title>
        <authorList>
            <person name="Kono N."/>
            <person name="Nakamura H."/>
            <person name="Mori M."/>
            <person name="Yoshida Y."/>
            <person name="Ohtoshi R."/>
            <person name="Malay A.D."/>
            <person name="Moran D.A.P."/>
            <person name="Tomita M."/>
            <person name="Numata K."/>
            <person name="Arakawa K."/>
        </authorList>
    </citation>
    <scope>NUCLEOTIDE SEQUENCE</scope>
</reference>